<feature type="active site" description="Nucleophile" evidence="4">
    <location>
        <position position="178"/>
    </location>
</feature>
<dbReference type="InterPro" id="IPR000639">
    <property type="entry name" value="Epox_hydrolase-like"/>
</dbReference>
<reference evidence="6" key="2">
    <citation type="submission" date="2014-04" db="EMBL/GenBank/DDBJ databases">
        <authorList>
            <person name="Xu Y.W."/>
            <person name="Yang Q."/>
        </authorList>
    </citation>
    <scope>NUCLEOTIDE SEQUENCE</scope>
    <source>
        <strain evidence="6">DSM 44626</strain>
    </source>
</reference>
<dbReference type="PRINTS" id="PR00412">
    <property type="entry name" value="EPOXHYDRLASE"/>
</dbReference>
<keyword evidence="2" id="KW-0058">Aromatic hydrocarbons catabolism</keyword>
<dbReference type="PANTHER" id="PTHR21661:SF35">
    <property type="entry name" value="EPOXIDE HYDROLASE"/>
    <property type="match status" value="1"/>
</dbReference>
<dbReference type="Proteomes" id="UP000193710">
    <property type="component" value="Unassembled WGS sequence"/>
</dbReference>
<keyword evidence="8" id="KW-1185">Reference proteome</keyword>
<name>A0A024K428_9MYCO</name>
<gene>
    <name evidence="7" type="ORF">AWC29_26135</name>
    <name evidence="6" type="ORF">BN973_04735</name>
</gene>
<dbReference type="InterPro" id="IPR029058">
    <property type="entry name" value="AB_hydrolase_fold"/>
</dbReference>
<feature type="active site" description="Proton donor" evidence="4">
    <location>
        <position position="305"/>
    </location>
</feature>
<dbReference type="eggNOG" id="COG0596">
    <property type="taxonomic scope" value="Bacteria"/>
</dbReference>
<accession>A0A024K428</accession>
<organism evidence="6">
    <name type="scientific">Mycobacterium triplex</name>
    <dbReference type="NCBI Taxonomy" id="47839"/>
    <lineage>
        <taxon>Bacteria</taxon>
        <taxon>Bacillati</taxon>
        <taxon>Actinomycetota</taxon>
        <taxon>Actinomycetes</taxon>
        <taxon>Mycobacteriales</taxon>
        <taxon>Mycobacteriaceae</taxon>
        <taxon>Mycobacterium</taxon>
        <taxon>Mycobacterium simiae complex</taxon>
    </lineage>
</organism>
<dbReference type="OrthoDB" id="4654311at2"/>
<dbReference type="EMBL" id="HG964446">
    <property type="protein sequence ID" value="CDO90342.1"/>
    <property type="molecule type" value="Genomic_DNA"/>
</dbReference>
<reference evidence="7 8" key="3">
    <citation type="submission" date="2016-01" db="EMBL/GenBank/DDBJ databases">
        <title>The new phylogeny of the genus Mycobacterium.</title>
        <authorList>
            <person name="Tarcisio F."/>
            <person name="Conor M."/>
            <person name="Antonella G."/>
            <person name="Elisabetta G."/>
            <person name="Giulia F.S."/>
            <person name="Sara T."/>
            <person name="Anna F."/>
            <person name="Clotilde B."/>
            <person name="Roberto B."/>
            <person name="Veronica D.S."/>
            <person name="Fabio R."/>
            <person name="Monica P."/>
            <person name="Olivier J."/>
            <person name="Enrico T."/>
            <person name="Nicola S."/>
        </authorList>
    </citation>
    <scope>NUCLEOTIDE SEQUENCE [LARGE SCALE GENOMIC DNA]</scope>
    <source>
        <strain evidence="7 8">DSM 44626</strain>
    </source>
</reference>
<evidence type="ECO:0000256" key="4">
    <source>
        <dbReference type="PIRSR" id="PIRSR001112-1"/>
    </source>
</evidence>
<dbReference type="GO" id="GO:0004301">
    <property type="term" value="F:epoxide hydrolase activity"/>
    <property type="evidence" value="ECO:0007669"/>
    <property type="project" value="TreeGrafter"/>
</dbReference>
<reference evidence="6" key="1">
    <citation type="journal article" date="2014" name="Genome Announc.">
        <title>Draft Genome Sequence of Mycobacterium triplex DSM 44626.</title>
        <authorList>
            <person name="Sassi M."/>
            <person name="Croce O."/>
            <person name="Robert C."/>
            <person name="Raoult D."/>
            <person name="Drancourt M."/>
        </authorList>
    </citation>
    <scope>NUCLEOTIDE SEQUENCE [LARGE SCALE GENOMIC DNA]</scope>
    <source>
        <strain evidence="6">DSM 44626</strain>
    </source>
</reference>
<dbReference type="Proteomes" id="UP000028880">
    <property type="component" value="Unassembled WGS sequence"/>
</dbReference>
<proteinExistence type="inferred from homology"/>
<dbReference type="Pfam" id="PF06441">
    <property type="entry name" value="EHN"/>
    <property type="match status" value="1"/>
</dbReference>
<dbReference type="GO" id="GO:0097176">
    <property type="term" value="P:epoxide metabolic process"/>
    <property type="evidence" value="ECO:0007669"/>
    <property type="project" value="TreeGrafter"/>
</dbReference>
<dbReference type="EMBL" id="LQPY01000037">
    <property type="protein sequence ID" value="ORW99845.1"/>
    <property type="molecule type" value="Genomic_DNA"/>
</dbReference>
<dbReference type="InterPro" id="IPR016292">
    <property type="entry name" value="Epoxide_hydrolase"/>
</dbReference>
<evidence type="ECO:0000256" key="1">
    <source>
        <dbReference type="ARBA" id="ARBA00010088"/>
    </source>
</evidence>
<protein>
    <submittedName>
        <fullName evidence="6">Epocide hydrolase domain-containing protein</fullName>
    </submittedName>
    <submittedName>
        <fullName evidence="7">Epoxide hydrolase</fullName>
    </submittedName>
</protein>
<evidence type="ECO:0000313" key="6">
    <source>
        <dbReference type="EMBL" id="CDO90342.1"/>
    </source>
</evidence>
<keyword evidence="3 6" id="KW-0378">Hydrolase</keyword>
<dbReference type="RefSeq" id="WP_036471057.1">
    <property type="nucleotide sequence ID" value="NZ_HG964446.1"/>
</dbReference>
<feature type="active site" description="Proton acceptor" evidence="4">
    <location>
        <position position="357"/>
    </location>
</feature>
<dbReference type="PIRSF" id="PIRSF001112">
    <property type="entry name" value="Epoxide_hydrolase"/>
    <property type="match status" value="1"/>
</dbReference>
<evidence type="ECO:0000313" key="8">
    <source>
        <dbReference type="Proteomes" id="UP000193710"/>
    </source>
</evidence>
<evidence type="ECO:0000256" key="2">
    <source>
        <dbReference type="ARBA" id="ARBA00022797"/>
    </source>
</evidence>
<evidence type="ECO:0000256" key="3">
    <source>
        <dbReference type="ARBA" id="ARBA00022801"/>
    </source>
</evidence>
<dbReference type="HOGENOM" id="CLU_019414_0_1_11"/>
<dbReference type="PANTHER" id="PTHR21661">
    <property type="entry name" value="EPOXIDE HYDROLASE 1-RELATED"/>
    <property type="match status" value="1"/>
</dbReference>
<evidence type="ECO:0000259" key="5">
    <source>
        <dbReference type="Pfam" id="PF06441"/>
    </source>
</evidence>
<sequence length="379" mass="42000">MVEIRNFRVEISKADIDDLRTRLDRARWPDAETVSDWSQGIPAAYVRELADYWAKDYDMDRVADRLNAYPQFHASIGDLGIHFLHVRSPHPGARPLVLTHGWPGSVVEFLDVIGPLTEPERFGGSADDAFHVVIPSLPGYGFSDKPPTPGTGIQRIAETWNELMVALGYRQYYAQGGDWGAFVTTAMGVKPPAGLLGIHVNMALASPEALAGLGELTPDEQAVGGLPAYMEQEGAYAVQQATRPQTLGYGLADSPVGQLAWITEKFYAWTDCDGHPENAVARDVILDNVMMYWLTNSAASSARLYWESFSMISSFDEVAVPSAYSRFPREIVNVSERWLRTRFTDLRYYHAVANGGHFAALEQPEIFVDEVRSGIRALS</sequence>
<feature type="domain" description="Epoxide hydrolase N-terminal" evidence="5">
    <location>
        <begin position="4"/>
        <end position="109"/>
    </location>
</feature>
<dbReference type="InterPro" id="IPR010497">
    <property type="entry name" value="Epoxide_hydro_N"/>
</dbReference>
<dbReference type="AlphaFoldDB" id="A0A024K428"/>
<dbReference type="Gene3D" id="3.40.50.1820">
    <property type="entry name" value="alpha/beta hydrolase"/>
    <property type="match status" value="1"/>
</dbReference>
<comment type="similarity">
    <text evidence="1">Belongs to the peptidase S33 family.</text>
</comment>
<evidence type="ECO:0000313" key="7">
    <source>
        <dbReference type="EMBL" id="ORW99845.1"/>
    </source>
</evidence>
<dbReference type="SUPFAM" id="SSF53474">
    <property type="entry name" value="alpha/beta-Hydrolases"/>
    <property type="match status" value="1"/>
</dbReference>
<dbReference type="STRING" id="47839.BN973_04735"/>